<evidence type="ECO:0000313" key="3">
    <source>
        <dbReference type="Proteomes" id="UP001159428"/>
    </source>
</evidence>
<reference evidence="2 3" key="1">
    <citation type="submission" date="2022-05" db="EMBL/GenBank/DDBJ databases">
        <authorList>
            <consortium name="Genoscope - CEA"/>
            <person name="William W."/>
        </authorList>
    </citation>
    <scope>NUCLEOTIDE SEQUENCE [LARGE SCALE GENOMIC DNA]</scope>
</reference>
<proteinExistence type="predicted"/>
<dbReference type="PROSITE" id="PS50005">
    <property type="entry name" value="TPR"/>
    <property type="match status" value="2"/>
</dbReference>
<dbReference type="InterPro" id="IPR011990">
    <property type="entry name" value="TPR-like_helical_dom_sf"/>
</dbReference>
<evidence type="ECO:0000313" key="2">
    <source>
        <dbReference type="EMBL" id="CAH3038685.1"/>
    </source>
</evidence>
<keyword evidence="1" id="KW-0802">TPR repeat</keyword>
<dbReference type="Gene3D" id="3.40.50.300">
    <property type="entry name" value="P-loop containing nucleotide triphosphate hydrolases"/>
    <property type="match status" value="1"/>
</dbReference>
<dbReference type="InterPro" id="IPR027417">
    <property type="entry name" value="P-loop_NTPase"/>
</dbReference>
<name>A0AAU9VYJ1_9CNID</name>
<dbReference type="InterPro" id="IPR011029">
    <property type="entry name" value="DEATH-like_dom_sf"/>
</dbReference>
<dbReference type="SUPFAM" id="SSF47986">
    <property type="entry name" value="DEATH domain"/>
    <property type="match status" value="3"/>
</dbReference>
<dbReference type="SUPFAM" id="SSF48452">
    <property type="entry name" value="TPR-like"/>
    <property type="match status" value="2"/>
</dbReference>
<gene>
    <name evidence="2" type="ORF">PMEA_00021844</name>
</gene>
<dbReference type="Gene3D" id="1.10.533.10">
    <property type="entry name" value="Death Domain, Fas"/>
    <property type="match status" value="3"/>
</dbReference>
<feature type="repeat" description="TPR" evidence="1">
    <location>
        <begin position="996"/>
        <end position="1029"/>
    </location>
</feature>
<sequence length="1088" mass="123463">MSSVGDLSVGLKLSAILRHNSEFIEELCLCLDRDTRVMRNWRHLASILDVDSDVITRLGQYGDFSPTIRLFDYLAASNPDLTIKELKDILLEIGRNDLISLLITRAGCTDTERVLDVITSPSDEAPSPTVSLLDEIALALDRTSLVLSNWYTLALKLGVSRKTCWTFERRSTENPTGRLFQHLATTCPQKTLLSLKEALDSIKRKDLVNFLHEEKLRDDMLLKDIITPGSELLERLALELNREDNPGVKNWTHLAWKMEVPADVRREFANVKQVRKSPTKEVLEWVAAHFPEKALSDVAKALDEIQRNDTIQIISKYFPNTVDSALQGLGRSFKDSLTMPDPTGQMFSTSFEREEQDSFPNKEVKEQSGHYGNLPDRIDLVGRNETCERIITALSSNMAVEIVAPPGYGKTSVVIEVAHRMIERKTYVAYVKPRGVTCVEDLASKIIETLGYVPGENTITEALSCISSLKRKSVVLIIENIDNLLHLEDQLSNDKYHQELKSENCCTQMWGKVTQGDFLTFLKYLGQSPNIQLVLTSRETYDFNASLPFELINLEPLNDNDSASMFSKCEDGLDDDLIKELVSVCGGIPLMICTVISILKGENPQKATQLSTTSPSCLARELLANEDRIAKSLEICFDRLSQENQKIILMLSTFPHRFTQEQFQAVFGSSVTADLQTCLNSLGHSNLLRFHRTNCQYSFHPFIRDFFSLKSDHMDAKSTFIRHYSDLAVKLCETFLSNDCKLAIDQYRSEKDNIREAMAWCGDDHPELDQTFREQCIDAFNEAAGFLAKVMRKQEFQSLFCKLAYQCRSHLHLYSACLTNIGMKIVLSCTCTPHICPRALYQAREMLTQAIDIQSRHMDVKDTTRAQCMSKFGFCYVREGRVDEGYEYLEIALKLRRDRVEKLNRIKDHVMLAACFNDVAASQMVQRKHMMAIQTRLSHVLPVYEENLGDHPFTATTLSSIGNSYHALGDYDNAIKYSSRSISIRRQLLGQHQETAKSLYDVGVAYSAKQDYETALHYLKKAVDYQEKVLDTQDELIHTHQAMSIVLCALGRNKEAEEEVNRAGECASKLDSWEAPLDKLRTQERDSE</sequence>
<dbReference type="InterPro" id="IPR019734">
    <property type="entry name" value="TPR_rpt"/>
</dbReference>
<dbReference type="EMBL" id="CALNXJ010000004">
    <property type="protein sequence ID" value="CAH3038685.1"/>
    <property type="molecule type" value="Genomic_DNA"/>
</dbReference>
<dbReference type="SUPFAM" id="SSF52540">
    <property type="entry name" value="P-loop containing nucleoside triphosphate hydrolases"/>
    <property type="match status" value="1"/>
</dbReference>
<organism evidence="2 3">
    <name type="scientific">Pocillopora meandrina</name>
    <dbReference type="NCBI Taxonomy" id="46732"/>
    <lineage>
        <taxon>Eukaryota</taxon>
        <taxon>Metazoa</taxon>
        <taxon>Cnidaria</taxon>
        <taxon>Anthozoa</taxon>
        <taxon>Hexacorallia</taxon>
        <taxon>Scleractinia</taxon>
        <taxon>Astrocoeniina</taxon>
        <taxon>Pocilloporidae</taxon>
        <taxon>Pocillopora</taxon>
    </lineage>
</organism>
<evidence type="ECO:0000256" key="1">
    <source>
        <dbReference type="PROSITE-ProRule" id="PRU00339"/>
    </source>
</evidence>
<feature type="repeat" description="TPR" evidence="1">
    <location>
        <begin position="955"/>
        <end position="988"/>
    </location>
</feature>
<dbReference type="PANTHER" id="PTHR47691:SF3">
    <property type="entry name" value="HTH-TYPE TRANSCRIPTIONAL REGULATOR RV0890C-RELATED"/>
    <property type="match status" value="1"/>
</dbReference>
<dbReference type="Gene3D" id="1.25.40.10">
    <property type="entry name" value="Tetratricopeptide repeat domain"/>
    <property type="match status" value="2"/>
</dbReference>
<dbReference type="PANTHER" id="PTHR47691">
    <property type="entry name" value="REGULATOR-RELATED"/>
    <property type="match status" value="1"/>
</dbReference>
<protein>
    <submittedName>
        <fullName evidence="2">Uncharacterized protein</fullName>
    </submittedName>
</protein>
<comment type="caution">
    <text evidence="2">The sequence shown here is derived from an EMBL/GenBank/DDBJ whole genome shotgun (WGS) entry which is preliminary data.</text>
</comment>
<dbReference type="Proteomes" id="UP001159428">
    <property type="component" value="Unassembled WGS sequence"/>
</dbReference>
<dbReference type="SMART" id="SM00028">
    <property type="entry name" value="TPR"/>
    <property type="match status" value="3"/>
</dbReference>
<dbReference type="Pfam" id="PF13424">
    <property type="entry name" value="TPR_12"/>
    <property type="match status" value="1"/>
</dbReference>
<keyword evidence="3" id="KW-1185">Reference proteome</keyword>
<accession>A0AAU9VYJ1</accession>
<dbReference type="AlphaFoldDB" id="A0AAU9VYJ1"/>